<dbReference type="AlphaFoldDB" id="A0A2H3CA66"/>
<feature type="chain" id="PRO_5013823461" description="Transmembrane protein" evidence="3">
    <location>
        <begin position="17"/>
        <end position="148"/>
    </location>
</feature>
<accession>A0A2H3CA66</accession>
<sequence length="148" mass="15775">MFLPTALTVLAATASAQYIPIIAVPPDDDKSHQGSPKVYGIIVGCLFGLLFLGCCCEGIWRKHKLRRQAARQPDPEQPMQGSVAALSTAVPETDGEDKDNKESGDIDGKDSMDTGDGGSIFMVPVCPPPPAYTPKTDKIYKPLGGGEW</sequence>
<proteinExistence type="predicted"/>
<evidence type="ECO:0008006" key="6">
    <source>
        <dbReference type="Google" id="ProtNLM"/>
    </source>
</evidence>
<dbReference type="OrthoDB" id="3032436at2759"/>
<dbReference type="InParanoid" id="A0A2H3CA66"/>
<feature type="transmembrane region" description="Helical" evidence="2">
    <location>
        <begin position="40"/>
        <end position="60"/>
    </location>
</feature>
<protein>
    <recommendedName>
        <fullName evidence="6">Transmembrane protein</fullName>
    </recommendedName>
</protein>
<keyword evidence="3" id="KW-0732">Signal</keyword>
<feature type="signal peptide" evidence="3">
    <location>
        <begin position="1"/>
        <end position="16"/>
    </location>
</feature>
<evidence type="ECO:0000313" key="5">
    <source>
        <dbReference type="Proteomes" id="UP000217790"/>
    </source>
</evidence>
<feature type="compositionally biased region" description="Basic and acidic residues" evidence="1">
    <location>
        <begin position="98"/>
        <end position="112"/>
    </location>
</feature>
<organism evidence="4 5">
    <name type="scientific">Armillaria gallica</name>
    <name type="common">Bulbous honey fungus</name>
    <name type="synonym">Armillaria bulbosa</name>
    <dbReference type="NCBI Taxonomy" id="47427"/>
    <lineage>
        <taxon>Eukaryota</taxon>
        <taxon>Fungi</taxon>
        <taxon>Dikarya</taxon>
        <taxon>Basidiomycota</taxon>
        <taxon>Agaricomycotina</taxon>
        <taxon>Agaricomycetes</taxon>
        <taxon>Agaricomycetidae</taxon>
        <taxon>Agaricales</taxon>
        <taxon>Marasmiineae</taxon>
        <taxon>Physalacriaceae</taxon>
        <taxon>Armillaria</taxon>
    </lineage>
</organism>
<keyword evidence="2" id="KW-1133">Transmembrane helix</keyword>
<keyword evidence="2" id="KW-0812">Transmembrane</keyword>
<feature type="region of interest" description="Disordered" evidence="1">
    <location>
        <begin position="66"/>
        <end position="138"/>
    </location>
</feature>
<reference evidence="5" key="1">
    <citation type="journal article" date="2017" name="Nat. Ecol. Evol.">
        <title>Genome expansion and lineage-specific genetic innovations in the forest pathogenic fungi Armillaria.</title>
        <authorList>
            <person name="Sipos G."/>
            <person name="Prasanna A.N."/>
            <person name="Walter M.C."/>
            <person name="O'Connor E."/>
            <person name="Balint B."/>
            <person name="Krizsan K."/>
            <person name="Kiss B."/>
            <person name="Hess J."/>
            <person name="Varga T."/>
            <person name="Slot J."/>
            <person name="Riley R."/>
            <person name="Boka B."/>
            <person name="Rigling D."/>
            <person name="Barry K."/>
            <person name="Lee J."/>
            <person name="Mihaltcheva S."/>
            <person name="LaButti K."/>
            <person name="Lipzen A."/>
            <person name="Waldron R."/>
            <person name="Moloney N.M."/>
            <person name="Sperisen C."/>
            <person name="Kredics L."/>
            <person name="Vagvoelgyi C."/>
            <person name="Patrignani A."/>
            <person name="Fitzpatrick D."/>
            <person name="Nagy I."/>
            <person name="Doyle S."/>
            <person name="Anderson J.B."/>
            <person name="Grigoriev I.V."/>
            <person name="Gueldener U."/>
            <person name="Muensterkoetter M."/>
            <person name="Nagy L.G."/>
        </authorList>
    </citation>
    <scope>NUCLEOTIDE SEQUENCE [LARGE SCALE GENOMIC DNA]</scope>
    <source>
        <strain evidence="5">Ar21-2</strain>
    </source>
</reference>
<dbReference type="OMA" id="DENSHQV"/>
<evidence type="ECO:0000256" key="2">
    <source>
        <dbReference type="SAM" id="Phobius"/>
    </source>
</evidence>
<evidence type="ECO:0000256" key="3">
    <source>
        <dbReference type="SAM" id="SignalP"/>
    </source>
</evidence>
<evidence type="ECO:0000313" key="4">
    <source>
        <dbReference type="EMBL" id="PBK79965.1"/>
    </source>
</evidence>
<dbReference type="Proteomes" id="UP000217790">
    <property type="component" value="Unassembled WGS sequence"/>
</dbReference>
<dbReference type="EMBL" id="KZ293755">
    <property type="protein sequence ID" value="PBK79965.1"/>
    <property type="molecule type" value="Genomic_DNA"/>
</dbReference>
<gene>
    <name evidence="4" type="ORF">ARMGADRAFT_1092599</name>
</gene>
<name>A0A2H3CA66_ARMGA</name>
<evidence type="ECO:0000256" key="1">
    <source>
        <dbReference type="SAM" id="MobiDB-lite"/>
    </source>
</evidence>
<keyword evidence="2" id="KW-0472">Membrane</keyword>
<keyword evidence="5" id="KW-1185">Reference proteome</keyword>